<name>A0ABW5LAH5_9FLAO</name>
<proteinExistence type="predicted"/>
<dbReference type="EMBL" id="JBHULE010000008">
    <property type="protein sequence ID" value="MFD2561903.1"/>
    <property type="molecule type" value="Genomic_DNA"/>
</dbReference>
<protein>
    <recommendedName>
        <fullName evidence="3">Transglutaminase-like domain-containing protein</fullName>
    </recommendedName>
</protein>
<accession>A0ABW5LAH5</accession>
<comment type="caution">
    <text evidence="1">The sequence shown here is derived from an EMBL/GenBank/DDBJ whole genome shotgun (WGS) entry which is preliminary data.</text>
</comment>
<evidence type="ECO:0000313" key="2">
    <source>
        <dbReference type="Proteomes" id="UP001597319"/>
    </source>
</evidence>
<organism evidence="1 2">
    <name type="scientific">Aquimarina rubra</name>
    <dbReference type="NCBI Taxonomy" id="1920033"/>
    <lineage>
        <taxon>Bacteria</taxon>
        <taxon>Pseudomonadati</taxon>
        <taxon>Bacteroidota</taxon>
        <taxon>Flavobacteriia</taxon>
        <taxon>Flavobacteriales</taxon>
        <taxon>Flavobacteriaceae</taxon>
        <taxon>Aquimarina</taxon>
    </lineage>
</organism>
<gene>
    <name evidence="1" type="ORF">ACFSR1_04415</name>
</gene>
<reference evidence="2" key="1">
    <citation type="journal article" date="2019" name="Int. J. Syst. Evol. Microbiol.">
        <title>The Global Catalogue of Microorganisms (GCM) 10K type strain sequencing project: providing services to taxonomists for standard genome sequencing and annotation.</title>
        <authorList>
            <consortium name="The Broad Institute Genomics Platform"/>
            <consortium name="The Broad Institute Genome Sequencing Center for Infectious Disease"/>
            <person name="Wu L."/>
            <person name="Ma J."/>
        </authorList>
    </citation>
    <scope>NUCLEOTIDE SEQUENCE [LARGE SCALE GENOMIC DNA]</scope>
    <source>
        <strain evidence="2">KCTC 52274</strain>
    </source>
</reference>
<evidence type="ECO:0000313" key="1">
    <source>
        <dbReference type="EMBL" id="MFD2561903.1"/>
    </source>
</evidence>
<evidence type="ECO:0008006" key="3">
    <source>
        <dbReference type="Google" id="ProtNLM"/>
    </source>
</evidence>
<dbReference type="RefSeq" id="WP_378290030.1">
    <property type="nucleotide sequence ID" value="NZ_JBHULE010000008.1"/>
</dbReference>
<dbReference type="Proteomes" id="UP001597319">
    <property type="component" value="Unassembled WGS sequence"/>
</dbReference>
<sequence>MLDFTINSPDSLSKLIKEKEIVSWQELVTYVKNIPYGRNSNRTDSRLVLTENKGTCSSKHALLKRIADIHGAKNIELFTGIYKMNSTNTPKIGNILLENGLDYIPEAHCYLRYKGETIDATSDTSDFERIKKDIIIERKIQPDQVANFKEQFHQNFIKTWIISERLNFSYSELWEIREECIYNLST</sequence>
<keyword evidence="2" id="KW-1185">Reference proteome</keyword>